<organism evidence="2 3">
    <name type="scientific">Portunus trituberculatus</name>
    <name type="common">Swimming crab</name>
    <name type="synonym">Neptunus trituberculatus</name>
    <dbReference type="NCBI Taxonomy" id="210409"/>
    <lineage>
        <taxon>Eukaryota</taxon>
        <taxon>Metazoa</taxon>
        <taxon>Ecdysozoa</taxon>
        <taxon>Arthropoda</taxon>
        <taxon>Crustacea</taxon>
        <taxon>Multicrustacea</taxon>
        <taxon>Malacostraca</taxon>
        <taxon>Eumalacostraca</taxon>
        <taxon>Eucarida</taxon>
        <taxon>Decapoda</taxon>
        <taxon>Pleocyemata</taxon>
        <taxon>Brachyura</taxon>
        <taxon>Eubrachyura</taxon>
        <taxon>Portunoidea</taxon>
        <taxon>Portunidae</taxon>
        <taxon>Portuninae</taxon>
        <taxon>Portunus</taxon>
    </lineage>
</organism>
<feature type="chain" id="PRO_5023016688" description="Secreted protein" evidence="1">
    <location>
        <begin position="21"/>
        <end position="116"/>
    </location>
</feature>
<dbReference type="EMBL" id="VSRR010020425">
    <property type="protein sequence ID" value="MPC63119.1"/>
    <property type="molecule type" value="Genomic_DNA"/>
</dbReference>
<evidence type="ECO:0000313" key="3">
    <source>
        <dbReference type="Proteomes" id="UP000324222"/>
    </source>
</evidence>
<feature type="signal peptide" evidence="1">
    <location>
        <begin position="1"/>
        <end position="20"/>
    </location>
</feature>
<name>A0A5B7GZR6_PORTR</name>
<comment type="caution">
    <text evidence="2">The sequence shown here is derived from an EMBL/GenBank/DDBJ whole genome shotgun (WGS) entry which is preliminary data.</text>
</comment>
<protein>
    <recommendedName>
        <fullName evidence="4">Secreted protein</fullName>
    </recommendedName>
</protein>
<dbReference type="Proteomes" id="UP000324222">
    <property type="component" value="Unassembled WGS sequence"/>
</dbReference>
<evidence type="ECO:0008006" key="4">
    <source>
        <dbReference type="Google" id="ProtNLM"/>
    </source>
</evidence>
<evidence type="ECO:0000256" key="1">
    <source>
        <dbReference type="SAM" id="SignalP"/>
    </source>
</evidence>
<dbReference type="AlphaFoldDB" id="A0A5B7GZR6"/>
<proteinExistence type="predicted"/>
<accession>A0A5B7GZR6</accession>
<gene>
    <name evidence="2" type="ORF">E2C01_057213</name>
</gene>
<keyword evidence="1" id="KW-0732">Signal</keyword>
<sequence length="116" mass="12753">MMDVVVVVVVVVMVVMVAAAAEMVVVVVVVEVTAVSDPPHNFTRILQTCQPSRHYPSLPSTSSCFISSSLPSFLPSLYLSFLTFTSTLPTRRKLEKYTSAQVSHQLEALRLPMVLE</sequence>
<keyword evidence="3" id="KW-1185">Reference proteome</keyword>
<reference evidence="2 3" key="1">
    <citation type="submission" date="2019-05" db="EMBL/GenBank/DDBJ databases">
        <title>Another draft genome of Portunus trituberculatus and its Hox gene families provides insights of decapod evolution.</title>
        <authorList>
            <person name="Jeong J.-H."/>
            <person name="Song I."/>
            <person name="Kim S."/>
            <person name="Choi T."/>
            <person name="Kim D."/>
            <person name="Ryu S."/>
            <person name="Kim W."/>
        </authorList>
    </citation>
    <scope>NUCLEOTIDE SEQUENCE [LARGE SCALE GENOMIC DNA]</scope>
    <source>
        <tissue evidence="2">Muscle</tissue>
    </source>
</reference>
<evidence type="ECO:0000313" key="2">
    <source>
        <dbReference type="EMBL" id="MPC63119.1"/>
    </source>
</evidence>